<evidence type="ECO:0000313" key="3">
    <source>
        <dbReference type="EMBL" id="RHZ95435.1"/>
    </source>
</evidence>
<gene>
    <name evidence="3" type="ORF">D1114_09565</name>
</gene>
<name>A0AAX1UM80_CERSP</name>
<feature type="region of interest" description="Disordered" evidence="1">
    <location>
        <begin position="175"/>
        <end position="201"/>
    </location>
</feature>
<evidence type="ECO:0000313" key="4">
    <source>
        <dbReference type="Proteomes" id="UP000266305"/>
    </source>
</evidence>
<evidence type="ECO:0000259" key="2">
    <source>
        <dbReference type="Pfam" id="PF09937"/>
    </source>
</evidence>
<proteinExistence type="predicted"/>
<accession>A0AAX1UM80</accession>
<evidence type="ECO:0000256" key="1">
    <source>
        <dbReference type="SAM" id="MobiDB-lite"/>
    </source>
</evidence>
<comment type="caution">
    <text evidence="3">The sequence shown here is derived from an EMBL/GenBank/DDBJ whole genome shotgun (WGS) entry which is preliminary data.</text>
</comment>
<sequence>MRIDNATPWPATFIMAFDAAGHEQVVLVTKASFALPRGTGPCRPAEPLPLIESDLFGADPAADAPVQEYDFAPHKPFCDVLLHGRAHAPEGRPVTELPVGLRLGGWSKRLTVRGARIWLRAAAGWRVSDPRPFTSQPIGYDHAYGGTDPDPGGGGRAAVFEENPAGLGFYPLRPDREGAPLPHTAEAGADATDPRGGLRPMALGPVGRTWLPRRRHAGTYDAAYFESRTPFLPLDFDPRYFQAAAEDQQIAYPKGGEPVELVNLSPRGRIATWLPRLQILATFERRSGRLTQRIANLDTVLFLPEEEIVTLTFRTRITAARDIFEFARVLVSTRQEAPDG</sequence>
<protein>
    <submittedName>
        <fullName evidence="3">DUF2169 domain-containing protein</fullName>
    </submittedName>
</protein>
<dbReference type="RefSeq" id="WP_119000002.1">
    <property type="nucleotide sequence ID" value="NZ_QWGP01000008.1"/>
</dbReference>
<dbReference type="EMBL" id="QWGP01000008">
    <property type="protein sequence ID" value="RHZ95435.1"/>
    <property type="molecule type" value="Genomic_DNA"/>
</dbReference>
<reference evidence="3 4" key="1">
    <citation type="submission" date="2018-08" db="EMBL/GenBank/DDBJ databases">
        <title>Draft genome sequence of Rhodobacter sphaeroides FY.</title>
        <authorList>
            <person name="Rayyan A."/>
            <person name="Meyer T.E."/>
            <person name="Kyndt J.A."/>
        </authorList>
    </citation>
    <scope>NUCLEOTIDE SEQUENCE [LARGE SCALE GENOMIC DNA]</scope>
    <source>
        <strain evidence="3 4">FY</strain>
    </source>
</reference>
<dbReference type="InterPro" id="IPR018683">
    <property type="entry name" value="DUF2169"/>
</dbReference>
<dbReference type="AlphaFoldDB" id="A0AAX1UM80"/>
<dbReference type="Pfam" id="PF09937">
    <property type="entry name" value="DUF2169"/>
    <property type="match status" value="1"/>
</dbReference>
<dbReference type="Proteomes" id="UP000266305">
    <property type="component" value="Unassembled WGS sequence"/>
</dbReference>
<feature type="domain" description="DUF2169" evidence="2">
    <location>
        <begin position="21"/>
        <end position="314"/>
    </location>
</feature>
<organism evidence="3 4">
    <name type="scientific">Cereibacter sphaeroides</name>
    <name type="common">Rhodobacter sphaeroides</name>
    <dbReference type="NCBI Taxonomy" id="1063"/>
    <lineage>
        <taxon>Bacteria</taxon>
        <taxon>Pseudomonadati</taxon>
        <taxon>Pseudomonadota</taxon>
        <taxon>Alphaproteobacteria</taxon>
        <taxon>Rhodobacterales</taxon>
        <taxon>Paracoccaceae</taxon>
        <taxon>Cereibacter</taxon>
    </lineage>
</organism>